<comment type="caution">
    <text evidence="5">The sequence shown here is derived from an EMBL/GenBank/DDBJ whole genome shotgun (WGS) entry which is preliminary data.</text>
</comment>
<evidence type="ECO:0000259" key="4">
    <source>
        <dbReference type="SMART" id="SM00460"/>
    </source>
</evidence>
<dbReference type="InterPro" id="IPR038765">
    <property type="entry name" value="Papain-like_cys_pep_sf"/>
</dbReference>
<evidence type="ECO:0000313" key="5">
    <source>
        <dbReference type="EMBL" id="OTF71500.1"/>
    </source>
</evidence>
<dbReference type="EMBL" id="MUJZ01060721">
    <property type="protein sequence ID" value="OTF71500.1"/>
    <property type="molecule type" value="Genomic_DNA"/>
</dbReference>
<proteinExistence type="inferred from homology"/>
<reference evidence="5 6" key="1">
    <citation type="submission" date="2017-03" db="EMBL/GenBank/DDBJ databases">
        <title>Genome Survey of Euroglyphus maynei.</title>
        <authorList>
            <person name="Arlian L.G."/>
            <person name="Morgan M.S."/>
            <person name="Rider S.D."/>
        </authorList>
    </citation>
    <scope>NUCLEOTIDE SEQUENCE [LARGE SCALE GENOMIC DNA]</scope>
    <source>
        <strain evidence="5">Arlian Lab</strain>
        <tissue evidence="5">Whole body</tissue>
    </source>
</reference>
<feature type="domain" description="Transglutaminase-like" evidence="4">
    <location>
        <begin position="40"/>
        <end position="95"/>
    </location>
</feature>
<feature type="non-terminal residue" evidence="5">
    <location>
        <position position="137"/>
    </location>
</feature>
<dbReference type="InterPro" id="IPR050883">
    <property type="entry name" value="PNGase"/>
</dbReference>
<protein>
    <recommendedName>
        <fullName evidence="4">Transglutaminase-like domain-containing protein</fullName>
    </recommendedName>
</protein>
<comment type="similarity">
    <text evidence="1">Belongs to the transglutaminase-like superfamily. PNGase family.</text>
</comment>
<gene>
    <name evidence="5" type="ORF">BLA29_012247</name>
</gene>
<sequence>MMECRRTNDNEYNCQMIEIYKCPECNVQLEFPRYNHAGRLLETRRGRCGEWALCFAYICFVYGYDVRMVHHVDDHVWVEIYSDHQKRWIHCDPCENAFDNPLLYECGWKKPASLIIATGMYEIRDVTWRYSSEWRKT</sequence>
<evidence type="ECO:0000256" key="2">
    <source>
        <dbReference type="ARBA" id="ARBA00022723"/>
    </source>
</evidence>
<evidence type="ECO:0000256" key="1">
    <source>
        <dbReference type="ARBA" id="ARBA00009390"/>
    </source>
</evidence>
<dbReference type="GO" id="GO:0006516">
    <property type="term" value="P:glycoprotein catabolic process"/>
    <property type="evidence" value="ECO:0007669"/>
    <property type="project" value="TreeGrafter"/>
</dbReference>
<dbReference type="PANTHER" id="PTHR12143:SF19">
    <property type="entry name" value="PEPTIDE-N(4)-(N-ACETYL-BETA-GLUCOSAMINYL)ASPARAGINE AMIDASE"/>
    <property type="match status" value="1"/>
</dbReference>
<dbReference type="GO" id="GO:0005634">
    <property type="term" value="C:nucleus"/>
    <property type="evidence" value="ECO:0007669"/>
    <property type="project" value="TreeGrafter"/>
</dbReference>
<dbReference type="Pfam" id="PF01841">
    <property type="entry name" value="Transglut_core"/>
    <property type="match status" value="1"/>
</dbReference>
<dbReference type="Proteomes" id="UP000194236">
    <property type="component" value="Unassembled WGS sequence"/>
</dbReference>
<keyword evidence="2" id="KW-0479">Metal-binding</keyword>
<accession>A0A1Y3ASR7</accession>
<dbReference type="GO" id="GO:0000224">
    <property type="term" value="F:peptide-N4-(N-acetyl-beta-glucosaminyl)asparagine amidase activity"/>
    <property type="evidence" value="ECO:0007669"/>
    <property type="project" value="TreeGrafter"/>
</dbReference>
<organism evidence="5 6">
    <name type="scientific">Euroglyphus maynei</name>
    <name type="common">Mayne's house dust mite</name>
    <dbReference type="NCBI Taxonomy" id="6958"/>
    <lineage>
        <taxon>Eukaryota</taxon>
        <taxon>Metazoa</taxon>
        <taxon>Ecdysozoa</taxon>
        <taxon>Arthropoda</taxon>
        <taxon>Chelicerata</taxon>
        <taxon>Arachnida</taxon>
        <taxon>Acari</taxon>
        <taxon>Acariformes</taxon>
        <taxon>Sarcoptiformes</taxon>
        <taxon>Astigmata</taxon>
        <taxon>Psoroptidia</taxon>
        <taxon>Analgoidea</taxon>
        <taxon>Pyroglyphidae</taxon>
        <taxon>Pyroglyphinae</taxon>
        <taxon>Euroglyphus</taxon>
    </lineage>
</organism>
<dbReference type="GO" id="GO:0046872">
    <property type="term" value="F:metal ion binding"/>
    <property type="evidence" value="ECO:0007669"/>
    <property type="project" value="UniProtKB-KW"/>
</dbReference>
<dbReference type="SMART" id="SM00460">
    <property type="entry name" value="TGc"/>
    <property type="match status" value="1"/>
</dbReference>
<dbReference type="AlphaFoldDB" id="A0A1Y3ASR7"/>
<keyword evidence="6" id="KW-1185">Reference proteome</keyword>
<dbReference type="GO" id="GO:0005829">
    <property type="term" value="C:cytosol"/>
    <property type="evidence" value="ECO:0007669"/>
    <property type="project" value="TreeGrafter"/>
</dbReference>
<evidence type="ECO:0000313" key="6">
    <source>
        <dbReference type="Proteomes" id="UP000194236"/>
    </source>
</evidence>
<name>A0A1Y3ASR7_EURMA</name>
<dbReference type="Gene3D" id="3.10.620.30">
    <property type="match status" value="1"/>
</dbReference>
<dbReference type="InterPro" id="IPR002931">
    <property type="entry name" value="Transglutaminase-like"/>
</dbReference>
<dbReference type="PANTHER" id="PTHR12143">
    <property type="entry name" value="PEPTIDE N-GLYCANASE PNGASE -RELATED"/>
    <property type="match status" value="1"/>
</dbReference>
<evidence type="ECO:0000256" key="3">
    <source>
        <dbReference type="ARBA" id="ARBA00022833"/>
    </source>
</evidence>
<dbReference type="SUPFAM" id="SSF54001">
    <property type="entry name" value="Cysteine proteinases"/>
    <property type="match status" value="1"/>
</dbReference>
<keyword evidence="3" id="KW-0862">Zinc</keyword>
<dbReference type="OrthoDB" id="409136at2759"/>